<feature type="transmembrane region" description="Helical" evidence="9">
    <location>
        <begin position="216"/>
        <end position="234"/>
    </location>
</feature>
<dbReference type="PROSITE" id="PS50262">
    <property type="entry name" value="G_PROTEIN_RECEP_F1_2"/>
    <property type="match status" value="1"/>
</dbReference>
<evidence type="ECO:0000256" key="6">
    <source>
        <dbReference type="ARBA" id="ARBA00023136"/>
    </source>
</evidence>
<evidence type="ECO:0000256" key="4">
    <source>
        <dbReference type="ARBA" id="ARBA00022725"/>
    </source>
</evidence>
<comment type="subcellular location">
    <subcellularLocation>
        <location evidence="9">Cell membrane</location>
        <topology evidence="9">Multi-pass membrane protein</topology>
    </subcellularLocation>
    <subcellularLocation>
        <location evidence="1">Membrane</location>
        <topology evidence="1">Multi-pass membrane protein</topology>
    </subcellularLocation>
</comment>
<protein>
    <recommendedName>
        <fullName evidence="9">Olfactory receptor</fullName>
    </recommendedName>
</protein>
<feature type="transmembrane region" description="Helical" evidence="9">
    <location>
        <begin position="276"/>
        <end position="297"/>
    </location>
</feature>
<keyword evidence="8" id="KW-0675">Receptor</keyword>
<dbReference type="RefSeq" id="XP_015267789.1">
    <property type="nucleotide sequence ID" value="XM_015412303.1"/>
</dbReference>
<dbReference type="InterPro" id="IPR000725">
    <property type="entry name" value="Olfact_rcpt"/>
</dbReference>
<dbReference type="Pfam" id="PF13853">
    <property type="entry name" value="7tm_4"/>
    <property type="match status" value="1"/>
</dbReference>
<dbReference type="PRINTS" id="PR00237">
    <property type="entry name" value="GPCRRHODOPSN"/>
</dbReference>
<feature type="transmembrane region" description="Helical" evidence="9">
    <location>
        <begin position="145"/>
        <end position="168"/>
    </location>
</feature>
<dbReference type="InterPro" id="IPR017452">
    <property type="entry name" value="GPCR_Rhodpsn_7TM"/>
</dbReference>
<dbReference type="PRINTS" id="PR00245">
    <property type="entry name" value="OLFACTORYR"/>
</dbReference>
<feature type="transmembrane region" description="Helical" evidence="9">
    <location>
        <begin position="246"/>
        <end position="270"/>
    </location>
</feature>
<proteinExistence type="inferred from homology"/>
<feature type="domain" description="G-protein coupled receptors family 1 profile" evidence="10">
    <location>
        <begin position="46"/>
        <end position="297"/>
    </location>
</feature>
<sequence length="313" mass="35288">MTSTISFNDSAVNHQTFLLVGIPGMQERNSWMAFPLSLLYLLTLFGNFTILFVIKTEESLHEPMYLFLSILACSDLGLTVSTMPTMLGVYWFDAREISFTACLTQMCFIHLFQWTESAILVAMAVDRFIAIRNPLRYTSLLPNTVIVKIGIAILCRACCLLFPIPFLIKRLPFCRSNVLSHSYCLHPDVMHLACADITVNILYGLVIVVSTLGLDVVVILVSYILILQTVLSIASHTGRLKALNTCVSHVCAILIFYIPMIGVTVVHRFGRHLSPIVHMMMANVYIAVPPLLNPIVYSVKTKQIRQRIWKMFQ</sequence>
<keyword evidence="7 8" id="KW-0807">Transducer</keyword>
<evidence type="ECO:0000256" key="1">
    <source>
        <dbReference type="ARBA" id="ARBA00004141"/>
    </source>
</evidence>
<keyword evidence="6 9" id="KW-0472">Membrane</keyword>
<evidence type="ECO:0000256" key="9">
    <source>
        <dbReference type="RuleBase" id="RU363047"/>
    </source>
</evidence>
<dbReference type="CDD" id="cd15222">
    <property type="entry name" value="7tmA_OR51-like"/>
    <property type="match status" value="1"/>
</dbReference>
<evidence type="ECO:0000256" key="5">
    <source>
        <dbReference type="ARBA" id="ARBA00022989"/>
    </source>
</evidence>
<comment type="similarity">
    <text evidence="8">Belongs to the G-protein coupled receptor 1 family.</text>
</comment>
<feature type="transmembrane region" description="Helical" evidence="9">
    <location>
        <begin position="66"/>
        <end position="92"/>
    </location>
</feature>
<name>A0ABM1K252_GEKJA</name>
<keyword evidence="4 9" id="KW-0552">Olfaction</keyword>
<keyword evidence="2 9" id="KW-0716">Sensory transduction</keyword>
<dbReference type="GeneID" id="107111340"/>
<dbReference type="Proteomes" id="UP000694871">
    <property type="component" value="Unplaced"/>
</dbReference>
<keyword evidence="8" id="KW-0297">G-protein coupled receptor</keyword>
<keyword evidence="11" id="KW-1185">Reference proteome</keyword>
<evidence type="ECO:0000256" key="2">
    <source>
        <dbReference type="ARBA" id="ARBA00022606"/>
    </source>
</evidence>
<reference evidence="12" key="1">
    <citation type="submission" date="2025-08" db="UniProtKB">
        <authorList>
            <consortium name="RefSeq"/>
        </authorList>
    </citation>
    <scope>IDENTIFICATION</scope>
</reference>
<dbReference type="Gene3D" id="1.20.1070.10">
    <property type="entry name" value="Rhodopsin 7-helix transmembrane proteins"/>
    <property type="match status" value="1"/>
</dbReference>
<evidence type="ECO:0000256" key="3">
    <source>
        <dbReference type="ARBA" id="ARBA00022692"/>
    </source>
</evidence>
<evidence type="ECO:0000256" key="8">
    <source>
        <dbReference type="RuleBase" id="RU000688"/>
    </source>
</evidence>
<dbReference type="PANTHER" id="PTHR26450">
    <property type="entry name" value="OLFACTORY RECEPTOR 56B1-RELATED"/>
    <property type="match status" value="1"/>
</dbReference>
<dbReference type="InterPro" id="IPR000276">
    <property type="entry name" value="GPCR_Rhodpsn"/>
</dbReference>
<dbReference type="SUPFAM" id="SSF81321">
    <property type="entry name" value="Family A G protein-coupled receptor-like"/>
    <property type="match status" value="1"/>
</dbReference>
<dbReference type="SMART" id="SM01381">
    <property type="entry name" value="7TM_GPCR_Srsx"/>
    <property type="match status" value="1"/>
</dbReference>
<keyword evidence="3 8" id="KW-0812">Transmembrane</keyword>
<evidence type="ECO:0000256" key="7">
    <source>
        <dbReference type="ARBA" id="ARBA00023224"/>
    </source>
</evidence>
<evidence type="ECO:0000313" key="11">
    <source>
        <dbReference type="Proteomes" id="UP000694871"/>
    </source>
</evidence>
<gene>
    <name evidence="12" type="primary">LOC107111340</name>
</gene>
<feature type="transmembrane region" description="Helical" evidence="9">
    <location>
        <begin position="33"/>
        <end position="54"/>
    </location>
</feature>
<dbReference type="PANTHER" id="PTHR26450:SF53">
    <property type="entry name" value="OLFACTORY RECEPTOR 51H1"/>
    <property type="match status" value="1"/>
</dbReference>
<accession>A0ABM1K252</accession>
<keyword evidence="9" id="KW-1003">Cell membrane</keyword>
<keyword evidence="5 9" id="KW-1133">Transmembrane helix</keyword>
<evidence type="ECO:0000259" key="10">
    <source>
        <dbReference type="PROSITE" id="PS50262"/>
    </source>
</evidence>
<dbReference type="PROSITE" id="PS00237">
    <property type="entry name" value="G_PROTEIN_RECEP_F1_1"/>
    <property type="match status" value="1"/>
</dbReference>
<dbReference type="InterPro" id="IPR050402">
    <property type="entry name" value="OR51/52/56-like"/>
</dbReference>
<organism evidence="11 12">
    <name type="scientific">Gekko japonicus</name>
    <name type="common">Schlegel's Japanese gecko</name>
    <dbReference type="NCBI Taxonomy" id="146911"/>
    <lineage>
        <taxon>Eukaryota</taxon>
        <taxon>Metazoa</taxon>
        <taxon>Chordata</taxon>
        <taxon>Craniata</taxon>
        <taxon>Vertebrata</taxon>
        <taxon>Euteleostomi</taxon>
        <taxon>Lepidosauria</taxon>
        <taxon>Squamata</taxon>
        <taxon>Bifurcata</taxon>
        <taxon>Gekkota</taxon>
        <taxon>Gekkonidae</taxon>
        <taxon>Gekkoninae</taxon>
        <taxon>Gekko</taxon>
    </lineage>
</organism>
<evidence type="ECO:0000313" key="12">
    <source>
        <dbReference type="RefSeq" id="XP_015267789.1"/>
    </source>
</evidence>
<feature type="transmembrane region" description="Helical" evidence="9">
    <location>
        <begin position="99"/>
        <end position="125"/>
    </location>
</feature>